<evidence type="ECO:0000313" key="2">
    <source>
        <dbReference type="Proteomes" id="UP000314986"/>
    </source>
</evidence>
<reference evidence="2" key="2">
    <citation type="journal article" date="2007" name="PLoS Biol.">
        <title>Survey sequencing and comparative analysis of the elephant shark (Callorhinchus milii) genome.</title>
        <authorList>
            <person name="Venkatesh B."/>
            <person name="Kirkness E.F."/>
            <person name="Loh Y.H."/>
            <person name="Halpern A.L."/>
            <person name="Lee A.P."/>
            <person name="Johnson J."/>
            <person name="Dandona N."/>
            <person name="Viswanathan L.D."/>
            <person name="Tay A."/>
            <person name="Venter J.C."/>
            <person name="Strausberg R.L."/>
            <person name="Brenner S."/>
        </authorList>
    </citation>
    <scope>NUCLEOTIDE SEQUENCE [LARGE SCALE GENOMIC DNA]</scope>
</reference>
<reference evidence="2" key="1">
    <citation type="journal article" date="2006" name="Science">
        <title>Ancient noncoding elements conserved in the human genome.</title>
        <authorList>
            <person name="Venkatesh B."/>
            <person name="Kirkness E.F."/>
            <person name="Loh Y.H."/>
            <person name="Halpern A.L."/>
            <person name="Lee A.P."/>
            <person name="Johnson J."/>
            <person name="Dandona N."/>
            <person name="Viswanathan L.D."/>
            <person name="Tay A."/>
            <person name="Venter J.C."/>
            <person name="Strausberg R.L."/>
            <person name="Brenner S."/>
        </authorList>
    </citation>
    <scope>NUCLEOTIDE SEQUENCE [LARGE SCALE GENOMIC DNA]</scope>
</reference>
<name>A0A4W3JFY3_CALMI</name>
<evidence type="ECO:0000313" key="1">
    <source>
        <dbReference type="Ensembl" id="ENSCMIP00000041272.1"/>
    </source>
</evidence>
<keyword evidence="2" id="KW-1185">Reference proteome</keyword>
<proteinExistence type="predicted"/>
<dbReference type="Ensembl" id="ENSCMIT00000041857.1">
    <property type="protein sequence ID" value="ENSCMIP00000041272.1"/>
    <property type="gene ID" value="ENSCMIG00000017207.1"/>
</dbReference>
<dbReference type="InParanoid" id="A0A4W3JFY3"/>
<reference evidence="1" key="5">
    <citation type="submission" date="2025-09" db="UniProtKB">
        <authorList>
            <consortium name="Ensembl"/>
        </authorList>
    </citation>
    <scope>IDENTIFICATION</scope>
</reference>
<dbReference type="AlphaFoldDB" id="A0A4W3JFY3"/>
<dbReference type="Proteomes" id="UP000314986">
    <property type="component" value="Unassembled WGS sequence"/>
</dbReference>
<sequence>MIRCCVGSSCSVIFRSLINIGFLKIQQTFNCNLSGFWVQFEQLADSLGSMITERISYLRILPFVRINGVNLHHQGIFRCVFYHVSSVYILTKYRRIVIRVKYSDYSLSCARSMWYSTINGC</sequence>
<organism evidence="1 2">
    <name type="scientific">Callorhinchus milii</name>
    <name type="common">Ghost shark</name>
    <dbReference type="NCBI Taxonomy" id="7868"/>
    <lineage>
        <taxon>Eukaryota</taxon>
        <taxon>Metazoa</taxon>
        <taxon>Chordata</taxon>
        <taxon>Craniata</taxon>
        <taxon>Vertebrata</taxon>
        <taxon>Chondrichthyes</taxon>
        <taxon>Holocephali</taxon>
        <taxon>Chimaeriformes</taxon>
        <taxon>Callorhinchidae</taxon>
        <taxon>Callorhinchus</taxon>
    </lineage>
</organism>
<reference evidence="2" key="3">
    <citation type="journal article" date="2014" name="Nature">
        <title>Elephant shark genome provides unique insights into gnathostome evolution.</title>
        <authorList>
            <consortium name="International Elephant Shark Genome Sequencing Consortium"/>
            <person name="Venkatesh B."/>
            <person name="Lee A.P."/>
            <person name="Ravi V."/>
            <person name="Maurya A.K."/>
            <person name="Lian M.M."/>
            <person name="Swann J.B."/>
            <person name="Ohta Y."/>
            <person name="Flajnik M.F."/>
            <person name="Sutoh Y."/>
            <person name="Kasahara M."/>
            <person name="Hoon S."/>
            <person name="Gangu V."/>
            <person name="Roy S.W."/>
            <person name="Irimia M."/>
            <person name="Korzh V."/>
            <person name="Kondrychyn I."/>
            <person name="Lim Z.W."/>
            <person name="Tay B.H."/>
            <person name="Tohari S."/>
            <person name="Kong K.W."/>
            <person name="Ho S."/>
            <person name="Lorente-Galdos B."/>
            <person name="Quilez J."/>
            <person name="Marques-Bonet T."/>
            <person name="Raney B.J."/>
            <person name="Ingham P.W."/>
            <person name="Tay A."/>
            <person name="Hillier L.W."/>
            <person name="Minx P."/>
            <person name="Boehm T."/>
            <person name="Wilson R.K."/>
            <person name="Brenner S."/>
            <person name="Warren W.C."/>
        </authorList>
    </citation>
    <scope>NUCLEOTIDE SEQUENCE [LARGE SCALE GENOMIC DNA]</scope>
</reference>
<dbReference type="GeneTree" id="ENSGT01120000273306"/>
<reference evidence="1" key="4">
    <citation type="submission" date="2025-08" db="UniProtKB">
        <authorList>
            <consortium name="Ensembl"/>
        </authorList>
    </citation>
    <scope>IDENTIFICATION</scope>
</reference>
<protein>
    <submittedName>
        <fullName evidence="1">Uncharacterized protein</fullName>
    </submittedName>
</protein>
<accession>A0A4W3JFY3</accession>